<sequence>MNTAKIAATLANIETQFEDGRRVVLHEFISVQKALELLERYSGIDREEKRQFKTQYMARYSKDSGKETVYEHKTTLRNVGEKKFGRLYPTSKSLQNMSKETFRNPLTHGVLQDLDMVGAAPSILRGVLAHYNKQSTALDLYVSDRPAALGRYKVDKTKFLAVLFNEFPTYALHPELVEMRRVLYDEVAPRVQREFPDIVKFCKTRGGGAVNKGSLLSNLFNAVESVILMKAVDYCRAHDVVPSVLMFDGLMVKRDPERVTERFLAGLHAFTIQETGFDVAWAEKPIPAGTGAKSSLPNFCEDPLKFAADQIDKCDGVYKDRLAMKVFEHMVSRKSEEDQESWMAALIAYLGEFARKDLKVAGHYYFRRTTSDPWELNTAGEVIDAVFSKPLVKLFPQVKGRIFDLHAEKWGPSRDNGLIIEHFNAFPGFKAKKLDRKVDESEIKLYLDYLLHVCARGREPEYTHILKWIQALLTTGKANGVMLIFSRPRGCGKGMFYTLLCKYVLATTTASRSTTLASFMNGSSMCTSKTSSSCLLTKSRGFKAQRAQFSKSSRTRSRTSTRSSTKSIRACTRRGTSTTGWARPTILTLFR</sequence>
<feature type="region of interest" description="Disordered" evidence="1">
    <location>
        <begin position="547"/>
        <end position="578"/>
    </location>
</feature>
<reference evidence="2 3" key="1">
    <citation type="submission" date="2009-11" db="EMBL/GenBank/DDBJ databases">
        <title>Annotation of Allomyces macrogynus ATCC 38327.</title>
        <authorList>
            <consortium name="The Broad Institute Genome Sequencing Platform"/>
            <person name="Russ C."/>
            <person name="Cuomo C."/>
            <person name="Burger G."/>
            <person name="Gray M.W."/>
            <person name="Holland P.W.H."/>
            <person name="King N."/>
            <person name="Lang F.B.F."/>
            <person name="Roger A.J."/>
            <person name="Ruiz-Trillo I."/>
            <person name="Young S.K."/>
            <person name="Zeng Q."/>
            <person name="Gargeya S."/>
            <person name="Fitzgerald M."/>
            <person name="Haas B."/>
            <person name="Abouelleil A."/>
            <person name="Alvarado L."/>
            <person name="Arachchi H.M."/>
            <person name="Berlin A."/>
            <person name="Chapman S.B."/>
            <person name="Gearin G."/>
            <person name="Goldberg J."/>
            <person name="Griggs A."/>
            <person name="Gujja S."/>
            <person name="Hansen M."/>
            <person name="Heiman D."/>
            <person name="Howarth C."/>
            <person name="Larimer J."/>
            <person name="Lui A."/>
            <person name="MacDonald P.J.P."/>
            <person name="McCowen C."/>
            <person name="Montmayeur A."/>
            <person name="Murphy C."/>
            <person name="Neiman D."/>
            <person name="Pearson M."/>
            <person name="Priest M."/>
            <person name="Roberts A."/>
            <person name="Saif S."/>
            <person name="Shea T."/>
            <person name="Sisk P."/>
            <person name="Stolte C."/>
            <person name="Sykes S."/>
            <person name="Wortman J."/>
            <person name="Nusbaum C."/>
            <person name="Birren B."/>
        </authorList>
    </citation>
    <scope>NUCLEOTIDE SEQUENCE [LARGE SCALE GENOMIC DNA]</scope>
    <source>
        <strain evidence="2 3">ATCC 38327</strain>
    </source>
</reference>
<evidence type="ECO:0000256" key="1">
    <source>
        <dbReference type="SAM" id="MobiDB-lite"/>
    </source>
</evidence>
<evidence type="ECO:0000313" key="3">
    <source>
        <dbReference type="Proteomes" id="UP000054350"/>
    </source>
</evidence>
<dbReference type="VEuPathDB" id="FungiDB:AMAG_05769"/>
<keyword evidence="3" id="KW-1185">Reference proteome</keyword>
<organism evidence="2 3">
    <name type="scientific">Allomyces macrogynus (strain ATCC 38327)</name>
    <name type="common">Allomyces javanicus var. macrogynus</name>
    <dbReference type="NCBI Taxonomy" id="578462"/>
    <lineage>
        <taxon>Eukaryota</taxon>
        <taxon>Fungi</taxon>
        <taxon>Fungi incertae sedis</taxon>
        <taxon>Blastocladiomycota</taxon>
        <taxon>Blastocladiomycetes</taxon>
        <taxon>Blastocladiales</taxon>
        <taxon>Blastocladiaceae</taxon>
        <taxon>Allomyces</taxon>
    </lineage>
</organism>
<dbReference type="EMBL" id="GG745336">
    <property type="protein sequence ID" value="KNE60379.1"/>
    <property type="molecule type" value="Genomic_DNA"/>
</dbReference>
<proteinExistence type="predicted"/>
<reference evidence="3" key="2">
    <citation type="submission" date="2009-11" db="EMBL/GenBank/DDBJ databases">
        <title>The Genome Sequence of Allomyces macrogynus strain ATCC 38327.</title>
        <authorList>
            <consortium name="The Broad Institute Genome Sequencing Platform"/>
            <person name="Russ C."/>
            <person name="Cuomo C."/>
            <person name="Shea T."/>
            <person name="Young S.K."/>
            <person name="Zeng Q."/>
            <person name="Koehrsen M."/>
            <person name="Haas B."/>
            <person name="Borodovsky M."/>
            <person name="Guigo R."/>
            <person name="Alvarado L."/>
            <person name="Berlin A."/>
            <person name="Borenstein D."/>
            <person name="Chen Z."/>
            <person name="Engels R."/>
            <person name="Freedman E."/>
            <person name="Gellesch M."/>
            <person name="Goldberg J."/>
            <person name="Griggs A."/>
            <person name="Gujja S."/>
            <person name="Heiman D."/>
            <person name="Hepburn T."/>
            <person name="Howarth C."/>
            <person name="Jen D."/>
            <person name="Larson L."/>
            <person name="Lewis B."/>
            <person name="Mehta T."/>
            <person name="Park D."/>
            <person name="Pearson M."/>
            <person name="Roberts A."/>
            <person name="Saif S."/>
            <person name="Shenoy N."/>
            <person name="Sisk P."/>
            <person name="Stolte C."/>
            <person name="Sykes S."/>
            <person name="Walk T."/>
            <person name="White J."/>
            <person name="Yandava C."/>
            <person name="Burger G."/>
            <person name="Gray M.W."/>
            <person name="Holland P.W.H."/>
            <person name="King N."/>
            <person name="Lang F.B.F."/>
            <person name="Roger A.J."/>
            <person name="Ruiz-Trillo I."/>
            <person name="Lander E."/>
            <person name="Nusbaum C."/>
        </authorList>
    </citation>
    <scope>NUCLEOTIDE SEQUENCE [LARGE SCALE GENOMIC DNA]</scope>
    <source>
        <strain evidence="3">ATCC 38327</strain>
    </source>
</reference>
<accession>A0A0L0SD70</accession>
<dbReference type="OrthoDB" id="2138274at2759"/>
<name>A0A0L0SD70_ALLM3</name>
<gene>
    <name evidence="2" type="ORF">AMAG_05769</name>
</gene>
<evidence type="ECO:0000313" key="2">
    <source>
        <dbReference type="EMBL" id="KNE60379.1"/>
    </source>
</evidence>
<dbReference type="Proteomes" id="UP000054350">
    <property type="component" value="Unassembled WGS sequence"/>
</dbReference>
<protein>
    <submittedName>
        <fullName evidence="2">Uncharacterized protein</fullName>
    </submittedName>
</protein>
<dbReference type="AlphaFoldDB" id="A0A0L0SD70"/>